<dbReference type="InterPro" id="IPR036397">
    <property type="entry name" value="RNaseH_sf"/>
</dbReference>
<dbReference type="Proteomes" id="UP000601710">
    <property type="component" value="Chromosome 32"/>
</dbReference>
<organism evidence="4 5">
    <name type="scientific">Leishmania donovani</name>
    <dbReference type="NCBI Taxonomy" id="5661"/>
    <lineage>
        <taxon>Eukaryota</taxon>
        <taxon>Discoba</taxon>
        <taxon>Euglenozoa</taxon>
        <taxon>Kinetoplastea</taxon>
        <taxon>Metakinetoplastina</taxon>
        <taxon>Trypanosomatida</taxon>
        <taxon>Trypanosomatidae</taxon>
        <taxon>Leishmaniinae</taxon>
        <taxon>Leishmania</taxon>
    </lineage>
</organism>
<reference evidence="4" key="1">
    <citation type="submission" date="2019-02" db="EMBL/GenBank/DDBJ databases">
        <title>FDA dAtabase for Regulatory Grade micrObial Sequences (FDA-ARGOS): Supporting development and validation of Infectious Disease Dx tests.</title>
        <authorList>
            <person name="Duncan R."/>
            <person name="Fisher C."/>
            <person name="Tallon L.J."/>
            <person name="Sadzewicz L."/>
            <person name="Sengamalay N."/>
            <person name="Ott S."/>
            <person name="Godinez A."/>
            <person name="Nagaraj S."/>
            <person name="Nadendla S."/>
            <person name="Sichtig H."/>
        </authorList>
    </citation>
    <scope>NUCLEOTIDE SEQUENCE</scope>
    <source>
        <strain evidence="4">FDAARGOS_360</strain>
    </source>
</reference>
<evidence type="ECO:0000313" key="5">
    <source>
        <dbReference type="Proteomes" id="UP000318821"/>
    </source>
</evidence>
<dbReference type="VEuPathDB" id="TriTrypDB:LDHU3_32.2480"/>
<protein>
    <submittedName>
        <fullName evidence="4">3'-5' exonuclease family protein</fullName>
    </submittedName>
    <submittedName>
        <fullName evidence="3">3'-5'_exonuclease</fullName>
    </submittedName>
</protein>
<dbReference type="GO" id="GO:0008408">
    <property type="term" value="F:3'-5' exonuclease activity"/>
    <property type="evidence" value="ECO:0007669"/>
    <property type="project" value="InterPro"/>
</dbReference>
<reference evidence="5" key="2">
    <citation type="submission" date="2019-02" db="EMBL/GenBank/DDBJ databases">
        <title>FDA dAtabase for Regulatory Grade micrObial Sequences (FDA-ARGOS): Supporting development and validation of Infectious Disease Dx tests.</title>
        <authorList>
            <person name="Duncan R."/>
            <person name="Fisher C."/>
            <person name="Tallon L."/>
            <person name="Sadzewicz L."/>
            <person name="Sengamalay N."/>
            <person name="Ott S."/>
            <person name="Godinez A."/>
            <person name="Nagaraj S."/>
            <person name="Vavikolanu K."/>
            <person name="Vyas G."/>
            <person name="Nadendla S."/>
            <person name="Aluvathingal J."/>
            <person name="Sichtig H."/>
        </authorList>
    </citation>
    <scope>NUCLEOTIDE SEQUENCE [LARGE SCALE GENOMIC DNA]</scope>
    <source>
        <strain evidence="5">FDAARGOS_360</strain>
    </source>
</reference>
<dbReference type="InterPro" id="IPR012337">
    <property type="entry name" value="RNaseH-like_sf"/>
</dbReference>
<accession>A0A504XFA2</accession>
<dbReference type="EMBL" id="LR812652">
    <property type="protein sequence ID" value="CAC5432953.1"/>
    <property type="molecule type" value="Genomic_DNA"/>
</dbReference>
<gene>
    <name evidence="4" type="ORF">CGC20_34290</name>
    <name evidence="3" type="ORF">LDHU3_32.2480</name>
</gene>
<dbReference type="VEuPathDB" id="TriTrypDB:LdBPK_321980.1"/>
<feature type="region of interest" description="Disordered" evidence="1">
    <location>
        <begin position="207"/>
        <end position="231"/>
    </location>
</feature>
<dbReference type="Gene3D" id="3.30.420.10">
    <property type="entry name" value="Ribonuclease H-like superfamily/Ribonuclease H"/>
    <property type="match status" value="1"/>
</dbReference>
<reference evidence="3" key="3">
    <citation type="submission" date="2020-06" db="EMBL/GenBank/DDBJ databases">
        <authorList>
            <person name="Camacho E."/>
            <person name="Gonzalez-de la Fuente S."/>
            <person name="Rastrojo A."/>
            <person name="Peiro-Pastor R."/>
            <person name="Solana JC."/>
            <person name="Tabera L."/>
            <person name="Gamarro F."/>
            <person name="Carrasco-Ramiro F."/>
            <person name="Requena JM."/>
            <person name="Aguado B."/>
        </authorList>
    </citation>
    <scope>NUCLEOTIDE SEQUENCE</scope>
</reference>
<evidence type="ECO:0000259" key="2">
    <source>
        <dbReference type="Pfam" id="PF01612"/>
    </source>
</evidence>
<keyword evidence="4" id="KW-0540">Nuclease</keyword>
<evidence type="ECO:0000256" key="1">
    <source>
        <dbReference type="SAM" id="MobiDB-lite"/>
    </source>
</evidence>
<feature type="compositionally biased region" description="Low complexity" evidence="1">
    <location>
        <begin position="383"/>
        <end position="402"/>
    </location>
</feature>
<dbReference type="GO" id="GO:0003676">
    <property type="term" value="F:nucleic acid binding"/>
    <property type="evidence" value="ECO:0007669"/>
    <property type="project" value="InterPro"/>
</dbReference>
<dbReference type="PANTHER" id="PTHR46814:SF1">
    <property type="entry name" value="EGALITARIAN, ISOFORM B"/>
    <property type="match status" value="1"/>
</dbReference>
<dbReference type="VEuPathDB" id="TriTrypDB:LdCL_320025300"/>
<keyword evidence="4" id="KW-0378">Hydrolase</keyword>
<dbReference type="AlphaFoldDB" id="A0A504XFA2"/>
<dbReference type="GO" id="GO:0006139">
    <property type="term" value="P:nucleobase-containing compound metabolic process"/>
    <property type="evidence" value="ECO:0007669"/>
    <property type="project" value="InterPro"/>
</dbReference>
<dbReference type="Pfam" id="PF01612">
    <property type="entry name" value="DNA_pol_A_exo1"/>
    <property type="match status" value="1"/>
</dbReference>
<evidence type="ECO:0000313" key="4">
    <source>
        <dbReference type="EMBL" id="TPP47203.1"/>
    </source>
</evidence>
<evidence type="ECO:0000313" key="3">
    <source>
        <dbReference type="EMBL" id="CAC5432953.1"/>
    </source>
</evidence>
<dbReference type="InterPro" id="IPR002562">
    <property type="entry name" value="3'-5'_exonuclease_dom"/>
</dbReference>
<feature type="domain" description="3'-5' exonuclease" evidence="2">
    <location>
        <begin position="549"/>
        <end position="716"/>
    </location>
</feature>
<dbReference type="EMBL" id="RHLD01000003">
    <property type="protein sequence ID" value="TPP47203.1"/>
    <property type="molecule type" value="Genomic_DNA"/>
</dbReference>
<dbReference type="PANTHER" id="PTHR46814">
    <property type="entry name" value="EGALITARIAN, ISOFORM B"/>
    <property type="match status" value="1"/>
</dbReference>
<name>A0A504XFA2_LEIDO</name>
<sequence>MMPPAIEVGKSAYSVEEVGAKGMDEVNTHTSVSLCSSSSSTDAYGQTTTATAVSTLKARAPSPIVKRGSCSISSGSNECVSCDLRMPTPPTPCEFLEDLSLASTAAVGALCVGVKVVSDSAALALTPISPLSTTLAKRRLAPPYPIDFPEATSAVAATAAAGGPVDALEPASQFASSLRLSSFRPKDASALSDVAAAPSAFSVASFSGNGSRPPLQPTGLHTQAGPLHSEKPKTINNAAISSFFSTPQQTYASPCDYAPVEHRPSLAMSSLRYCEGYSAVKSGLLPQPHVGNSPVSLRSAQHPPGTSHPHHIEVGFQSSGNALDAHWQAASSPPRCHGRISSSTCSPAGMGALSRWKGSGLADEGYSYGTCVENRSMDGVTGANGTSAAASSGAEQSGLSAGMADGCGSRPHSVARDSRSPPTPPRGLYPSAPFVSLAAHASAPQQIIAPPPHLDVVRMGGGEYEYSTGKSLAYNTGPEYGDGRDIRFRGCVPQDVVCIEHMDHLEHVCREILLESEMLRMQREQQRRERVYSVDNNNAEEAHYTDTLTIALDLEGRSLGRMGSICIITLATYSTVYIIDVVMLGAEALRSGSPLQRVLESRDIMKLMFDCRADCDALFFLYCVRLQNVCDLQISSCFALFPTSPHLPGMKSVFLALGLFTDEDTGIKNAGRHLFNPRCGGSFDRWEERPLTDVLVQYCAVDVKYFFAAQLILWDHVEQGCRLGEARLASVCNGNFRGSSKSNSFRDFDVRNEL</sequence>
<feature type="region of interest" description="Disordered" evidence="1">
    <location>
        <begin position="383"/>
        <end position="431"/>
    </location>
</feature>
<proteinExistence type="predicted"/>
<dbReference type="Proteomes" id="UP000318821">
    <property type="component" value="Unassembled WGS sequence"/>
</dbReference>
<keyword evidence="4" id="KW-0269">Exonuclease</keyword>
<dbReference type="SUPFAM" id="SSF53098">
    <property type="entry name" value="Ribonuclease H-like"/>
    <property type="match status" value="1"/>
</dbReference>